<dbReference type="EMBL" id="UZAH01025546">
    <property type="protein sequence ID" value="VDO65921.1"/>
    <property type="molecule type" value="Genomic_DNA"/>
</dbReference>
<evidence type="ECO:0000256" key="1">
    <source>
        <dbReference type="SAM" id="MobiDB-lite"/>
    </source>
</evidence>
<proteinExistence type="predicted"/>
<dbReference type="AlphaFoldDB" id="A0A183FGM0"/>
<protein>
    <submittedName>
        <fullName evidence="2 4">Uncharacterized protein</fullName>
    </submittedName>
</protein>
<keyword evidence="3" id="KW-1185">Reference proteome</keyword>
<accession>A0A3P7WX40</accession>
<evidence type="ECO:0000313" key="2">
    <source>
        <dbReference type="EMBL" id="VDO65921.1"/>
    </source>
</evidence>
<evidence type="ECO:0000313" key="3">
    <source>
        <dbReference type="Proteomes" id="UP000050761"/>
    </source>
</evidence>
<dbReference type="WBParaSite" id="HPBE_0000581601-mRNA-1">
    <property type="protein sequence ID" value="HPBE_0000581601-mRNA-1"/>
    <property type="gene ID" value="HPBE_0000581601"/>
</dbReference>
<accession>A0A183FGM0</accession>
<sequence length="165" mass="17453">MCLSLHRSITAKTGVSFARFVCDVASGRHAGVLCGSGGDPTTTDDHEVEDSSDNALDEFGGIPWMVGGQAARLAAPTSSQPLLSSLTCRPKRAALSRIDWFNSWRFRQSLSVCRPPPSSSSDTGNHSKTMHAHTLSDSAARLWSGGPRTSRPRPSSSDTGVSAVP</sequence>
<reference evidence="4" key="2">
    <citation type="submission" date="2019-09" db="UniProtKB">
        <authorList>
            <consortium name="WormBaseParasite"/>
        </authorList>
    </citation>
    <scope>IDENTIFICATION</scope>
</reference>
<reference evidence="2 3" key="1">
    <citation type="submission" date="2018-11" db="EMBL/GenBank/DDBJ databases">
        <authorList>
            <consortium name="Pathogen Informatics"/>
        </authorList>
    </citation>
    <scope>NUCLEOTIDE SEQUENCE [LARGE SCALE GENOMIC DNA]</scope>
</reference>
<dbReference type="Proteomes" id="UP000050761">
    <property type="component" value="Unassembled WGS sequence"/>
</dbReference>
<feature type="compositionally biased region" description="Low complexity" evidence="1">
    <location>
        <begin position="144"/>
        <end position="165"/>
    </location>
</feature>
<evidence type="ECO:0000313" key="4">
    <source>
        <dbReference type="WBParaSite" id="HPBE_0000581601-mRNA-1"/>
    </source>
</evidence>
<feature type="region of interest" description="Disordered" evidence="1">
    <location>
        <begin position="111"/>
        <end position="165"/>
    </location>
</feature>
<organism evidence="3 4">
    <name type="scientific">Heligmosomoides polygyrus</name>
    <name type="common">Parasitic roundworm</name>
    <dbReference type="NCBI Taxonomy" id="6339"/>
    <lineage>
        <taxon>Eukaryota</taxon>
        <taxon>Metazoa</taxon>
        <taxon>Ecdysozoa</taxon>
        <taxon>Nematoda</taxon>
        <taxon>Chromadorea</taxon>
        <taxon>Rhabditida</taxon>
        <taxon>Rhabditina</taxon>
        <taxon>Rhabditomorpha</taxon>
        <taxon>Strongyloidea</taxon>
        <taxon>Heligmosomidae</taxon>
        <taxon>Heligmosomoides</taxon>
    </lineage>
</organism>
<gene>
    <name evidence="2" type="ORF">HPBE_LOCUS5817</name>
</gene>
<name>A0A183FGM0_HELPZ</name>